<dbReference type="Proteomes" id="UP000694925">
    <property type="component" value="Unplaced"/>
</dbReference>
<feature type="region of interest" description="Disordered" evidence="1">
    <location>
        <begin position="1693"/>
        <end position="1712"/>
    </location>
</feature>
<dbReference type="RefSeq" id="XP_017875232.2">
    <property type="nucleotide sequence ID" value="XM_018019743.2"/>
</dbReference>
<proteinExistence type="predicted"/>
<feature type="domain" description="Neuroblastoma-amplified sequence N-terminal" evidence="2">
    <location>
        <begin position="134"/>
        <end position="409"/>
    </location>
</feature>
<protein>
    <submittedName>
        <fullName evidence="4">Neuroblastoma-amplified sequence-like</fullName>
    </submittedName>
</protein>
<dbReference type="InterPro" id="IPR036322">
    <property type="entry name" value="WD40_repeat_dom_sf"/>
</dbReference>
<accession>A0AAJ7IS45</accession>
<dbReference type="PANTHER" id="PTHR15922:SF2">
    <property type="entry name" value="NBAS SUBUNIT OF NRZ TETHERING COMPLEX"/>
    <property type="match status" value="1"/>
</dbReference>
<reference evidence="4" key="1">
    <citation type="submission" date="2025-08" db="UniProtKB">
        <authorList>
            <consortium name="RefSeq"/>
        </authorList>
    </citation>
    <scope>IDENTIFICATION</scope>
    <source>
        <tissue evidence="4">Whole body</tissue>
    </source>
</reference>
<dbReference type="GO" id="GO:0006890">
    <property type="term" value="P:retrograde vesicle-mediated transport, Golgi to endoplasmic reticulum"/>
    <property type="evidence" value="ECO:0007669"/>
    <property type="project" value="TreeGrafter"/>
</dbReference>
<dbReference type="Pfam" id="PF15492">
    <property type="entry name" value="Nbas_N"/>
    <property type="match status" value="1"/>
</dbReference>
<dbReference type="GeneID" id="108622075"/>
<evidence type="ECO:0000259" key="2">
    <source>
        <dbReference type="Pfam" id="PF15492"/>
    </source>
</evidence>
<sequence>MVQNDSLFLFLLSNTEEPKLFGELKQITLHMRCRRTMSHHMHRHLGDVTSAVILRIGYASNYKMTESDEISNKPILYELLEYFIRKQEPELIKCKNDVVILPTTGTIKNALRYLNNRYSLPESISQQISLTLPWKLAIGDSGRVLSLLQENVIEIRKAKDEYSSIVGKASVPKDAFPQWRKLAWSPDGTLLVLASSNGYTSFYNGLGNNVFNISPKTVSQNPHILEAGDAIASMIFLKPKTKTEKWSYEFLLITYSGLVRSYYVSAVNGFEANYEFSFGTFYKNGVNSVVYDEKHDLFYVAGNTFTQKVMSSASDSGLTSWRPLNEYPYCKLSFTFDDDSKNKPVFSIWNIIPTLTSIPESIIFKMKISPNSCYLTCLHTDGSISLWRLPNLLIQRKWKLSEQPDFNIPNPLGHAKSKKYPPGITEFHPVDIGWWSEEAIIIARCSGPTSVCSIKNLKNLLGTCPEFLAEQLQICELGSNRGLLCLDCETYVTSKKRNRETNAENQTLEASSESEEETDELEATNILNYTTHLVQSTLYSITDIERFQPKRKKSKVLFRTYRILGLKSTTPEELYSRKIDIEEYEEALALANTYNLDTDLVYQTQWRKSELSLNAIQEHLSKVTKRSWVLCECITRVPDTIEAARELLNFGLKGANVATLVAIATHDNGKFVIDNADEDWGELDEASISLRQIQKMNQTLEKIDIKNLSEAQMDLIRYRRKLLDHLDKLLTYEIILNSSSTYDKKFYEEFRQLSSIENAIRFAKDGDCRAVEIMFTYHGKSLLPHWLAIISFFPETLNPLKYKKLLPECDIDGQLFLLDQCELRQMDWAEKADFNEIINWESDDKSQLIYEYNPSLSTYRNTLLTPELLKTWYESRAYEIERNSCMIDNALQLIKIAKAHNINGLEKLLLDLETSDDLIYKVYLEDLSLDQLQKLSDLEKVKLLMSKTTEKSFVEDIKNFLLPFIKRRHAYMGGELEKHLFSDYLVSISKDNLKLSVKLFEYLKKTRDGEIFQMIDDIATLALDCIYACNDPDMYEKAMSIMDSIAKDRDGRRKSAVCSLLEELDRELDCTRILDKYGVKTTLHELRKNKSSPETVEQLLIQMARNLNKITPSPDEKQWAQLLNEMLEIHALFFNCVDINVEICFEICVSARLVSGVKSNIQNCAALIETSKNEQSLLKVSYNKAVNLILDASKEYFNSSKSLTDSNMELAKACLNLIVDDNAQIKEEYDLINSLQILNEFNIDILPLQVRLMQDRLKLIQDCLNKREDAHKSRHRLLTLASYLRIEKNNKRTREGKVLELIAKKALEVKDFNVCAATCQQLMQNNYIPAWAVALELGFCEDYDDLQIRQKCLWFAINNGPSDVLNKALDQIHLIEIQILNKNLELWIPPDSLFDDLNDGDSEDEFTDALTTPQVETKEFVPKVLEASTEIVKTSANVVESTFGLIRNMGDRNFWKSKLKYNFSNNQDNEPGHDGKEHCTEDYDVQSFPCFYEDLHKNCRISNLDTTYTAYSQPDLENTQLKCCRAFLRITMLSESSCYGLEVSDINHLFLECVKYTIQQDWLLGMAYLFNVKKQCLEEVQSLLTELPDTELYIQTAMYYYALKIYRSLNLDFENLFLFDPSSLIRESMSIAHKCKESNIYEAFKYWQMRLFEKYGIKKTDSFQSNEETIDYSSENYKKDEFASASIHESDVTIENEDSQHGRKSNLSESNDKNDLEWTDDWGNFSDEEIIDNVESKRNILDEELYTEYKISVLKDIGECATEKDRFEVFEKVFNKIQNIDHFYEVKKLVLHWPIFEDSEYTGIDKHPVLRMMKIVHVHVKEGFLQEYKELIGALPSTNILKEFLDTREIPLEHIIYIQLDLDNLEFHQEAVNILKEKYKELILPSPILEMLFLKNLTAFFDPNHEVYNRIIEHVFINRSLTNIRENAEILVHELKKRKHISHALCIIRLMEDIPPSLCTFDTCYELLMRK</sequence>
<keyword evidence="3" id="KW-1185">Reference proteome</keyword>
<evidence type="ECO:0000256" key="1">
    <source>
        <dbReference type="SAM" id="MobiDB-lite"/>
    </source>
</evidence>
<evidence type="ECO:0000313" key="3">
    <source>
        <dbReference type="Proteomes" id="UP000694925"/>
    </source>
</evidence>
<dbReference type="GO" id="GO:0000149">
    <property type="term" value="F:SNARE binding"/>
    <property type="evidence" value="ECO:0007669"/>
    <property type="project" value="TreeGrafter"/>
</dbReference>
<dbReference type="SUPFAM" id="SSF50978">
    <property type="entry name" value="WD40 repeat-like"/>
    <property type="match status" value="1"/>
</dbReference>
<dbReference type="KEGG" id="ccal:108622075"/>
<gene>
    <name evidence="4" type="primary">LOC108622075</name>
</gene>
<dbReference type="Gene3D" id="2.130.10.10">
    <property type="entry name" value="YVTN repeat-like/Quinoprotein amine dehydrogenase"/>
    <property type="match status" value="1"/>
</dbReference>
<name>A0AAJ7IS45_9HYME</name>
<dbReference type="PANTHER" id="PTHR15922">
    <property type="entry name" value="NEUROBLASTOMA-AMPLIFIED SEQUENCE"/>
    <property type="match status" value="1"/>
</dbReference>
<dbReference type="InterPro" id="IPR015943">
    <property type="entry name" value="WD40/YVTN_repeat-like_dom_sf"/>
</dbReference>
<organism evidence="3 4">
    <name type="scientific">Ceratina calcarata</name>
    <dbReference type="NCBI Taxonomy" id="156304"/>
    <lineage>
        <taxon>Eukaryota</taxon>
        <taxon>Metazoa</taxon>
        <taxon>Ecdysozoa</taxon>
        <taxon>Arthropoda</taxon>
        <taxon>Hexapoda</taxon>
        <taxon>Insecta</taxon>
        <taxon>Pterygota</taxon>
        <taxon>Neoptera</taxon>
        <taxon>Endopterygota</taxon>
        <taxon>Hymenoptera</taxon>
        <taxon>Apocrita</taxon>
        <taxon>Aculeata</taxon>
        <taxon>Apoidea</taxon>
        <taxon>Anthophila</taxon>
        <taxon>Apidae</taxon>
        <taxon>Ceratina</taxon>
        <taxon>Zadontomerus</taxon>
    </lineage>
</organism>
<feature type="region of interest" description="Disordered" evidence="1">
    <location>
        <begin position="498"/>
        <end position="517"/>
    </location>
</feature>
<dbReference type="GO" id="GO:0070939">
    <property type="term" value="C:Dsl1/NZR complex"/>
    <property type="evidence" value="ECO:0007669"/>
    <property type="project" value="TreeGrafter"/>
</dbReference>
<evidence type="ECO:0000313" key="4">
    <source>
        <dbReference type="RefSeq" id="XP_017875232.2"/>
    </source>
</evidence>
<dbReference type="InterPro" id="IPR029145">
    <property type="entry name" value="NBAS_N"/>
</dbReference>